<proteinExistence type="inferred from homology"/>
<dbReference type="AlphaFoldDB" id="A0A4Q5IXJ9"/>
<feature type="signal peptide" evidence="4">
    <location>
        <begin position="1"/>
        <end position="22"/>
    </location>
</feature>
<dbReference type="GO" id="GO:1904680">
    <property type="term" value="F:peptide transmembrane transporter activity"/>
    <property type="evidence" value="ECO:0007669"/>
    <property type="project" value="TreeGrafter"/>
</dbReference>
<dbReference type="SUPFAM" id="SSF53850">
    <property type="entry name" value="Periplasmic binding protein-like II"/>
    <property type="match status" value="1"/>
</dbReference>
<comment type="caution">
    <text evidence="6">The sequence shown here is derived from an EMBL/GenBank/DDBJ whole genome shotgun (WGS) entry which is preliminary data.</text>
</comment>
<dbReference type="EMBL" id="SDPU01000028">
    <property type="protein sequence ID" value="RYU10804.1"/>
    <property type="molecule type" value="Genomic_DNA"/>
</dbReference>
<dbReference type="OrthoDB" id="9764591at2"/>
<feature type="domain" description="Solute-binding protein family 5" evidence="5">
    <location>
        <begin position="88"/>
        <end position="457"/>
    </location>
</feature>
<organism evidence="6 7">
    <name type="scientific">Nocardioides iriomotensis</name>
    <dbReference type="NCBI Taxonomy" id="715784"/>
    <lineage>
        <taxon>Bacteria</taxon>
        <taxon>Bacillati</taxon>
        <taxon>Actinomycetota</taxon>
        <taxon>Actinomycetes</taxon>
        <taxon>Propionibacteriales</taxon>
        <taxon>Nocardioidaceae</taxon>
        <taxon>Nocardioides</taxon>
    </lineage>
</organism>
<evidence type="ECO:0000256" key="4">
    <source>
        <dbReference type="SAM" id="SignalP"/>
    </source>
</evidence>
<dbReference type="GO" id="GO:0015833">
    <property type="term" value="P:peptide transport"/>
    <property type="evidence" value="ECO:0007669"/>
    <property type="project" value="TreeGrafter"/>
</dbReference>
<dbReference type="PROSITE" id="PS51257">
    <property type="entry name" value="PROKAR_LIPOPROTEIN"/>
    <property type="match status" value="1"/>
</dbReference>
<comment type="subcellular location">
    <subcellularLocation>
        <location evidence="1">Cell membrane</location>
        <topology evidence="1">Lipid-anchor</topology>
    </subcellularLocation>
</comment>
<comment type="similarity">
    <text evidence="2">Belongs to the bacterial solute-binding protein 5 family.</text>
</comment>
<name>A0A4Q5IXJ9_9ACTN</name>
<dbReference type="CDD" id="cd08509">
    <property type="entry name" value="PBP2_TmCBP_oligosaccharides_like"/>
    <property type="match status" value="1"/>
</dbReference>
<protein>
    <submittedName>
        <fullName evidence="6">ABC transporter substrate-binding protein</fullName>
    </submittedName>
</protein>
<reference evidence="6 7" key="1">
    <citation type="submission" date="2019-01" db="EMBL/GenBank/DDBJ databases">
        <title>Nocardioides guangzhouensis sp. nov., an actinobacterium isolated from soil.</title>
        <authorList>
            <person name="Fu Y."/>
            <person name="Cai Y."/>
            <person name="Lin Z."/>
            <person name="Chen P."/>
        </authorList>
    </citation>
    <scope>NUCLEOTIDE SEQUENCE [LARGE SCALE GENOMIC DNA]</scope>
    <source>
        <strain evidence="6 7">NBRC 105384</strain>
    </source>
</reference>
<dbReference type="InterPro" id="IPR030678">
    <property type="entry name" value="Peptide/Ni-bd"/>
</dbReference>
<evidence type="ECO:0000256" key="1">
    <source>
        <dbReference type="ARBA" id="ARBA00004193"/>
    </source>
</evidence>
<keyword evidence="3 4" id="KW-0732">Signal</keyword>
<dbReference type="Gene3D" id="3.10.105.10">
    <property type="entry name" value="Dipeptide-binding Protein, Domain 3"/>
    <property type="match status" value="1"/>
</dbReference>
<dbReference type="InterPro" id="IPR000914">
    <property type="entry name" value="SBP_5_dom"/>
</dbReference>
<dbReference type="PANTHER" id="PTHR30290">
    <property type="entry name" value="PERIPLASMIC BINDING COMPONENT OF ABC TRANSPORTER"/>
    <property type="match status" value="1"/>
</dbReference>
<evidence type="ECO:0000256" key="3">
    <source>
        <dbReference type="ARBA" id="ARBA00022729"/>
    </source>
</evidence>
<keyword evidence="7" id="KW-1185">Reference proteome</keyword>
<sequence length="561" mass="62605">MTPRRFRAALVAVATTASLTLAGCTGTESTSAAPTEDGLIPVLNYGDFGGGEMPKENYNPFLLATKLSATEYLYERLMIVETYSCQEIPWLATGYDWTDDKTLVFDIRDGVKWNDGEDFTNEDVAYTFNLIKENDVLDTAGVWQYLDAVEATGDSQVTFTFKEPGGSAFQMINGVPIVPEHVWSQVDDPTTFTNAKDPVGTGPMTIKSFNPRELTIERNPDYWQADDLKVKEIKFHKVDSGGQVEQLKLSRGEYDTQGMYVPDIEKTYVERDPEHNHYWYAPGGVISVYMNLTEKPFDDVEFRRALTTAFNYDEVVEKAQLGYVEQASQTGLVIPGQEDWLPEGLENEGKMPYDAEAADQALTDAGYKTDADGNRLDKDGNPISFSFKVPGEYLDWVAASDILIENLQDLGFEVDQETPQPATHDEDRKTGNYDMIFGVYGGTCDMYRNFADPLDSSRTAPVGKPALSNETRWQDPETDALLADLKVATDESEQQEAVAGLAEIMMDEVPNIPIWYGAKWFQYSTKNAVGWPNEDDPYAGSNDFLPMLMHLRPAEDSGDEG</sequence>
<dbReference type="InterPro" id="IPR023765">
    <property type="entry name" value="SBP_5_CS"/>
</dbReference>
<dbReference type="InterPro" id="IPR039424">
    <property type="entry name" value="SBP_5"/>
</dbReference>
<dbReference type="PIRSF" id="PIRSF002741">
    <property type="entry name" value="MppA"/>
    <property type="match status" value="1"/>
</dbReference>
<evidence type="ECO:0000259" key="5">
    <source>
        <dbReference type="Pfam" id="PF00496"/>
    </source>
</evidence>
<dbReference type="Proteomes" id="UP000291189">
    <property type="component" value="Unassembled WGS sequence"/>
</dbReference>
<dbReference type="Pfam" id="PF00496">
    <property type="entry name" value="SBP_bac_5"/>
    <property type="match status" value="1"/>
</dbReference>
<dbReference type="GO" id="GO:0043190">
    <property type="term" value="C:ATP-binding cassette (ABC) transporter complex"/>
    <property type="evidence" value="ECO:0007669"/>
    <property type="project" value="InterPro"/>
</dbReference>
<evidence type="ECO:0000256" key="2">
    <source>
        <dbReference type="ARBA" id="ARBA00005695"/>
    </source>
</evidence>
<dbReference type="Gene3D" id="3.40.190.10">
    <property type="entry name" value="Periplasmic binding protein-like II"/>
    <property type="match status" value="1"/>
</dbReference>
<dbReference type="RefSeq" id="WP_129988395.1">
    <property type="nucleotide sequence ID" value="NZ_SDPU01000028.1"/>
</dbReference>
<evidence type="ECO:0000313" key="6">
    <source>
        <dbReference type="EMBL" id="RYU10804.1"/>
    </source>
</evidence>
<gene>
    <name evidence="6" type="ORF">ETU37_16305</name>
</gene>
<dbReference type="GO" id="GO:0042597">
    <property type="term" value="C:periplasmic space"/>
    <property type="evidence" value="ECO:0007669"/>
    <property type="project" value="UniProtKB-ARBA"/>
</dbReference>
<accession>A0A4Q5IXJ9</accession>
<feature type="chain" id="PRO_5039362789" evidence="4">
    <location>
        <begin position="23"/>
        <end position="561"/>
    </location>
</feature>
<dbReference type="PROSITE" id="PS01040">
    <property type="entry name" value="SBP_BACTERIAL_5"/>
    <property type="match status" value="1"/>
</dbReference>
<dbReference type="Gene3D" id="3.90.76.10">
    <property type="entry name" value="Dipeptide-binding Protein, Domain 1"/>
    <property type="match status" value="1"/>
</dbReference>
<evidence type="ECO:0000313" key="7">
    <source>
        <dbReference type="Proteomes" id="UP000291189"/>
    </source>
</evidence>